<name>A0AAD4S3F5_9MAGN</name>
<evidence type="ECO:0000256" key="1">
    <source>
        <dbReference type="ARBA" id="ARBA00004123"/>
    </source>
</evidence>
<dbReference type="PANTHER" id="PTHR15502">
    <property type="entry name" value="CALCINEURIN-BINDING PROTEIN CABIN 1-RELATED"/>
    <property type="match status" value="1"/>
</dbReference>
<protein>
    <submittedName>
        <fullName evidence="3">Uncharacterized protein</fullName>
    </submittedName>
</protein>
<sequence length="211" mass="23989">MKHPPSWDTARLPDSLRSMFSSVQFATDLSSFQKLLAGGVFDLTFSGMSTEECKMLKKLALVNSTKSKWVEHELLLLLLLFPPPPDSTTDTPLASLLAMMASVFLCLNLVDDKIMMHIGHEIVLGGSSEPYAEVYGNLYYILAQAEEMSATDKWPRFVLAKEGEEFIEQNANLFKYDLLYNPLRFESWQKLANIYDEEVDLLLSFPFNQED</sequence>
<comment type="subcellular location">
    <subcellularLocation>
        <location evidence="1">Nucleus</location>
    </subcellularLocation>
</comment>
<dbReference type="GO" id="GO:0006325">
    <property type="term" value="P:chromatin organization"/>
    <property type="evidence" value="ECO:0007669"/>
    <property type="project" value="InterPro"/>
</dbReference>
<reference evidence="3" key="1">
    <citation type="submission" date="2022-04" db="EMBL/GenBank/DDBJ databases">
        <title>A functionally conserved STORR gene fusion in Papaver species that diverged 16.8 million years ago.</title>
        <authorList>
            <person name="Catania T."/>
        </authorList>
    </citation>
    <scope>NUCLEOTIDE SEQUENCE</scope>
    <source>
        <strain evidence="3">S-188037</strain>
    </source>
</reference>
<dbReference type="PANTHER" id="PTHR15502:SF7">
    <property type="entry name" value="CALCINEURIN-BINDING PROTEIN CABIN-1"/>
    <property type="match status" value="1"/>
</dbReference>
<evidence type="ECO:0000313" key="3">
    <source>
        <dbReference type="EMBL" id="KAI3861036.1"/>
    </source>
</evidence>
<organism evidence="3 4">
    <name type="scientific">Papaver atlanticum</name>
    <dbReference type="NCBI Taxonomy" id="357466"/>
    <lineage>
        <taxon>Eukaryota</taxon>
        <taxon>Viridiplantae</taxon>
        <taxon>Streptophyta</taxon>
        <taxon>Embryophyta</taxon>
        <taxon>Tracheophyta</taxon>
        <taxon>Spermatophyta</taxon>
        <taxon>Magnoliopsida</taxon>
        <taxon>Ranunculales</taxon>
        <taxon>Papaveraceae</taxon>
        <taxon>Papaveroideae</taxon>
        <taxon>Papaver</taxon>
    </lineage>
</organism>
<comment type="caution">
    <text evidence="3">The sequence shown here is derived from an EMBL/GenBank/DDBJ whole genome shotgun (WGS) entry which is preliminary data.</text>
</comment>
<keyword evidence="2" id="KW-0539">Nucleus</keyword>
<dbReference type="AlphaFoldDB" id="A0AAD4S3F5"/>
<dbReference type="Proteomes" id="UP001202328">
    <property type="component" value="Unassembled WGS sequence"/>
</dbReference>
<dbReference type="EMBL" id="JAJJMB010014314">
    <property type="protein sequence ID" value="KAI3861036.1"/>
    <property type="molecule type" value="Genomic_DNA"/>
</dbReference>
<proteinExistence type="predicted"/>
<keyword evidence="4" id="KW-1185">Reference proteome</keyword>
<evidence type="ECO:0000313" key="4">
    <source>
        <dbReference type="Proteomes" id="UP001202328"/>
    </source>
</evidence>
<accession>A0AAD4S3F5</accession>
<dbReference type="GO" id="GO:0005634">
    <property type="term" value="C:nucleus"/>
    <property type="evidence" value="ECO:0007669"/>
    <property type="project" value="UniProtKB-SubCell"/>
</dbReference>
<gene>
    <name evidence="3" type="ORF">MKW98_003825</name>
</gene>
<evidence type="ECO:0000256" key="2">
    <source>
        <dbReference type="ARBA" id="ARBA00023242"/>
    </source>
</evidence>
<dbReference type="GO" id="GO:0031491">
    <property type="term" value="F:nucleosome binding"/>
    <property type="evidence" value="ECO:0007669"/>
    <property type="project" value="TreeGrafter"/>
</dbReference>
<dbReference type="InterPro" id="IPR033053">
    <property type="entry name" value="Hir3/CABIN1"/>
</dbReference>